<sequence>SARFTDGLLSPPQELLDEIELRINKDCSSLCLITPTDEREHGEAGGICVRTSIFITPGEGGDIEQHLEQKPNDCAESEDRELQIKMNDNDKDLSFKTRETQNAEDEFAHSTLDEVLQQILEPASGGELVKEEPLECFM</sequence>
<proteinExistence type="predicted"/>
<dbReference type="EMBL" id="JANPWB010000005">
    <property type="protein sequence ID" value="KAJ1185802.1"/>
    <property type="molecule type" value="Genomic_DNA"/>
</dbReference>
<accession>A0AAV7UA53</accession>
<feature type="non-terminal residue" evidence="1">
    <location>
        <position position="138"/>
    </location>
</feature>
<gene>
    <name evidence="1" type="ORF">NDU88_002589</name>
</gene>
<protein>
    <submittedName>
        <fullName evidence="1">Uncharacterized protein</fullName>
    </submittedName>
</protein>
<dbReference type="Proteomes" id="UP001066276">
    <property type="component" value="Chromosome 3_1"/>
</dbReference>
<name>A0AAV7UA53_PLEWA</name>
<reference evidence="1" key="1">
    <citation type="journal article" date="2022" name="bioRxiv">
        <title>Sequencing and chromosome-scale assembly of the giantPleurodeles waltlgenome.</title>
        <authorList>
            <person name="Brown T."/>
            <person name="Elewa A."/>
            <person name="Iarovenko S."/>
            <person name="Subramanian E."/>
            <person name="Araus A.J."/>
            <person name="Petzold A."/>
            <person name="Susuki M."/>
            <person name="Suzuki K.-i.T."/>
            <person name="Hayashi T."/>
            <person name="Toyoda A."/>
            <person name="Oliveira C."/>
            <person name="Osipova E."/>
            <person name="Leigh N.D."/>
            <person name="Simon A."/>
            <person name="Yun M.H."/>
        </authorList>
    </citation>
    <scope>NUCLEOTIDE SEQUENCE</scope>
    <source>
        <strain evidence="1">20211129_DDA</strain>
        <tissue evidence="1">Liver</tissue>
    </source>
</reference>
<evidence type="ECO:0000313" key="2">
    <source>
        <dbReference type="Proteomes" id="UP001066276"/>
    </source>
</evidence>
<evidence type="ECO:0000313" key="1">
    <source>
        <dbReference type="EMBL" id="KAJ1185802.1"/>
    </source>
</evidence>
<keyword evidence="2" id="KW-1185">Reference proteome</keyword>
<dbReference type="AlphaFoldDB" id="A0AAV7UA53"/>
<feature type="non-terminal residue" evidence="1">
    <location>
        <position position="1"/>
    </location>
</feature>
<organism evidence="1 2">
    <name type="scientific">Pleurodeles waltl</name>
    <name type="common">Iberian ribbed newt</name>
    <dbReference type="NCBI Taxonomy" id="8319"/>
    <lineage>
        <taxon>Eukaryota</taxon>
        <taxon>Metazoa</taxon>
        <taxon>Chordata</taxon>
        <taxon>Craniata</taxon>
        <taxon>Vertebrata</taxon>
        <taxon>Euteleostomi</taxon>
        <taxon>Amphibia</taxon>
        <taxon>Batrachia</taxon>
        <taxon>Caudata</taxon>
        <taxon>Salamandroidea</taxon>
        <taxon>Salamandridae</taxon>
        <taxon>Pleurodelinae</taxon>
        <taxon>Pleurodeles</taxon>
    </lineage>
</organism>
<comment type="caution">
    <text evidence="1">The sequence shown here is derived from an EMBL/GenBank/DDBJ whole genome shotgun (WGS) entry which is preliminary data.</text>
</comment>